<keyword evidence="6" id="KW-1185">Reference proteome</keyword>
<organism evidence="5 6">
    <name type="scientific">Flavobacterium pallidum</name>
    <dbReference type="NCBI Taxonomy" id="2172098"/>
    <lineage>
        <taxon>Bacteria</taxon>
        <taxon>Pseudomonadati</taxon>
        <taxon>Bacteroidota</taxon>
        <taxon>Flavobacteriia</taxon>
        <taxon>Flavobacteriales</taxon>
        <taxon>Flavobacteriaceae</taxon>
        <taxon>Flavobacterium</taxon>
    </lineage>
</organism>
<dbReference type="InterPro" id="IPR000014">
    <property type="entry name" value="PAS"/>
</dbReference>
<sequence>MKELKVYDESVARFGESQKSAKGLLLSWDIFSVHLQKIYGNTSDVKQLESLAKQNRWDFDLKNVRGITYDTVIVVTDPDIKIVFSTTNIAAMTGYEPSEMMGQSPKMLQGKSTSKSVARTIRKAINNQQPFEATVVNYRKDGTPYDCVITSFPIFDSKGRLSNFIAFENAA</sequence>
<dbReference type="PANTHER" id="PTHR47429:SF2">
    <property type="entry name" value="PROTEIN TWIN LOV 1"/>
    <property type="match status" value="1"/>
</dbReference>
<name>A0A2S1SFX7_9FLAO</name>
<keyword evidence="2" id="KW-0288">FMN</keyword>
<evidence type="ECO:0000256" key="2">
    <source>
        <dbReference type="ARBA" id="ARBA00022643"/>
    </source>
</evidence>
<evidence type="ECO:0000313" key="5">
    <source>
        <dbReference type="EMBL" id="AWI25314.1"/>
    </source>
</evidence>
<feature type="domain" description="PAS" evidence="4">
    <location>
        <begin position="73"/>
        <end position="128"/>
    </location>
</feature>
<evidence type="ECO:0000259" key="4">
    <source>
        <dbReference type="PROSITE" id="PS50112"/>
    </source>
</evidence>
<dbReference type="InterPro" id="IPR035965">
    <property type="entry name" value="PAS-like_dom_sf"/>
</dbReference>
<keyword evidence="5" id="KW-0418">Kinase</keyword>
<evidence type="ECO:0000313" key="6">
    <source>
        <dbReference type="Proteomes" id="UP000244937"/>
    </source>
</evidence>
<dbReference type="NCBIfam" id="TIGR00229">
    <property type="entry name" value="sensory_box"/>
    <property type="match status" value="1"/>
</dbReference>
<protein>
    <submittedName>
        <fullName evidence="5">Histidine kinase</fullName>
    </submittedName>
</protein>
<evidence type="ECO:0000256" key="3">
    <source>
        <dbReference type="ARBA" id="ARBA00022991"/>
    </source>
</evidence>
<dbReference type="OrthoDB" id="5760647at2"/>
<accession>A0A2S1SFX7</accession>
<evidence type="ECO:0000256" key="1">
    <source>
        <dbReference type="ARBA" id="ARBA00022630"/>
    </source>
</evidence>
<dbReference type="RefSeq" id="WP_108903108.1">
    <property type="nucleotide sequence ID" value="NZ_CP029187.1"/>
</dbReference>
<keyword evidence="5" id="KW-0808">Transferase</keyword>
<dbReference type="CDD" id="cd00130">
    <property type="entry name" value="PAS"/>
    <property type="match status" value="1"/>
</dbReference>
<dbReference type="Proteomes" id="UP000244937">
    <property type="component" value="Chromosome"/>
</dbReference>
<reference evidence="5 6" key="1">
    <citation type="submission" date="2018-05" db="EMBL/GenBank/DDBJ databases">
        <title>Genome sequencing of Flavobacterium sp. HYN0049.</title>
        <authorList>
            <person name="Yi H."/>
            <person name="Baek C."/>
        </authorList>
    </citation>
    <scope>NUCLEOTIDE SEQUENCE [LARGE SCALE GENOMIC DNA]</scope>
    <source>
        <strain evidence="5 6">HYN0049</strain>
    </source>
</reference>
<keyword evidence="3" id="KW-0157">Chromophore</keyword>
<gene>
    <name evidence="5" type="ORF">HYN49_05050</name>
</gene>
<dbReference type="PROSITE" id="PS50112">
    <property type="entry name" value="PAS"/>
    <property type="match status" value="1"/>
</dbReference>
<dbReference type="Gene3D" id="3.30.450.20">
    <property type="entry name" value="PAS domain"/>
    <property type="match status" value="1"/>
</dbReference>
<dbReference type="EMBL" id="CP029187">
    <property type="protein sequence ID" value="AWI25314.1"/>
    <property type="molecule type" value="Genomic_DNA"/>
</dbReference>
<dbReference type="Pfam" id="PF13426">
    <property type="entry name" value="PAS_9"/>
    <property type="match status" value="1"/>
</dbReference>
<proteinExistence type="predicted"/>
<dbReference type="PANTHER" id="PTHR47429">
    <property type="entry name" value="PROTEIN TWIN LOV 1"/>
    <property type="match status" value="1"/>
</dbReference>
<dbReference type="GO" id="GO:0016301">
    <property type="term" value="F:kinase activity"/>
    <property type="evidence" value="ECO:0007669"/>
    <property type="project" value="UniProtKB-KW"/>
</dbReference>
<keyword evidence="1" id="KW-0285">Flavoprotein</keyword>
<dbReference type="AlphaFoldDB" id="A0A2S1SFX7"/>
<dbReference type="KEGG" id="fpal:HYN49_05050"/>
<dbReference type="SUPFAM" id="SSF55785">
    <property type="entry name" value="PYP-like sensor domain (PAS domain)"/>
    <property type="match status" value="1"/>
</dbReference>